<dbReference type="HAMAP" id="MF_01201">
    <property type="entry name" value="Ala_racemase"/>
    <property type="match status" value="1"/>
</dbReference>
<evidence type="ECO:0000313" key="8">
    <source>
        <dbReference type="EMBL" id="CBL28555.1"/>
    </source>
</evidence>
<evidence type="ECO:0000256" key="2">
    <source>
        <dbReference type="ARBA" id="ARBA00022898"/>
    </source>
</evidence>
<evidence type="ECO:0000256" key="3">
    <source>
        <dbReference type="ARBA" id="ARBA00023235"/>
    </source>
</evidence>
<dbReference type="PRINTS" id="PR00992">
    <property type="entry name" value="ALARACEMASE"/>
</dbReference>
<dbReference type="InterPro" id="IPR000821">
    <property type="entry name" value="Ala_racemase"/>
</dbReference>
<evidence type="ECO:0000256" key="4">
    <source>
        <dbReference type="HAMAP-Rule" id="MF_01201"/>
    </source>
</evidence>
<keyword evidence="2 4" id="KW-0663">Pyridoxal phosphate</keyword>
<dbReference type="CDD" id="cd00430">
    <property type="entry name" value="PLPDE_III_AR"/>
    <property type="match status" value="1"/>
</dbReference>
<evidence type="ECO:0000256" key="5">
    <source>
        <dbReference type="PIRSR" id="PIRSR600821-50"/>
    </source>
</evidence>
<dbReference type="GO" id="GO:0030170">
    <property type="term" value="F:pyridoxal phosphate binding"/>
    <property type="evidence" value="ECO:0007669"/>
    <property type="project" value="UniProtKB-UniRule"/>
</dbReference>
<dbReference type="EC" id="5.1.1.1" evidence="4"/>
<sequence length="383" mass="41339">MTNLEIAMTRTWAEIDLDALEGNVRSLKGLLKPGVKSLAVVKADAYGHGIVEVARKLETCGVDMLAVAYVMAAVTLRKNGIKLPILCLGQSAPSLAPLMWEYDVTQAVGDLENGLALSRAASAAGRTIKIHVKVDTGMGRIGFYWPESGWEAVADEMATLCRLPGLEAEGLFSHFANADGDPEYTRMQMAKFAAARQALADRGVTFRLGHIAASLGVLRYPEAHLDMGRFGLVLYGYASSDEEVESPAELKPVMTLKARIAAVRELPKGAKIGYGGTAVLKRDSVLAVLPTGYADGYPRALSNRMSVYIHDRLCPVVGRVCMDMFMADVTDVPGVRAGDEAVLLDGRLMLKAALAGHTIIHELLSCIMPRVPRVFIEKGEKRL</sequence>
<dbReference type="PROSITE" id="PS00395">
    <property type="entry name" value="ALANINE_RACEMASE"/>
    <property type="match status" value="1"/>
</dbReference>
<dbReference type="InterPro" id="IPR029066">
    <property type="entry name" value="PLP-binding_barrel"/>
</dbReference>
<feature type="binding site" evidence="4 6">
    <location>
        <position position="322"/>
    </location>
    <ligand>
        <name>substrate</name>
    </ligand>
</feature>
<dbReference type="KEGG" id="sbr:SY1_15480"/>
<dbReference type="EMBL" id="FP929056">
    <property type="protein sequence ID" value="CBL28555.1"/>
    <property type="molecule type" value="Genomic_DNA"/>
</dbReference>
<evidence type="ECO:0000259" key="7">
    <source>
        <dbReference type="SMART" id="SM01005"/>
    </source>
</evidence>
<dbReference type="GO" id="GO:0008784">
    <property type="term" value="F:alanine racemase activity"/>
    <property type="evidence" value="ECO:0007669"/>
    <property type="project" value="UniProtKB-UniRule"/>
</dbReference>
<dbReference type="RefSeq" id="WP_015556702.1">
    <property type="nucleotide sequence ID" value="NC_021038.1"/>
</dbReference>
<accession>A0AB94IXT2</accession>
<dbReference type="FunFam" id="3.20.20.10:FF:000002">
    <property type="entry name" value="Alanine racemase"/>
    <property type="match status" value="1"/>
</dbReference>
<name>A0AB94IXT2_9BACT</name>
<proteinExistence type="inferred from homology"/>
<dbReference type="InterPro" id="IPR009006">
    <property type="entry name" value="Ala_racemase/Decarboxylase_C"/>
</dbReference>
<organism evidence="8 9">
    <name type="scientific">Fretibacterium fastidiosum</name>
    <dbReference type="NCBI Taxonomy" id="651822"/>
    <lineage>
        <taxon>Bacteria</taxon>
        <taxon>Thermotogati</taxon>
        <taxon>Synergistota</taxon>
        <taxon>Synergistia</taxon>
        <taxon>Synergistales</taxon>
        <taxon>Aminobacteriaceae</taxon>
        <taxon>Fretibacterium</taxon>
    </lineage>
</organism>
<dbReference type="SUPFAM" id="SSF51419">
    <property type="entry name" value="PLP-binding barrel"/>
    <property type="match status" value="1"/>
</dbReference>
<feature type="domain" description="Alanine racemase C-terminal" evidence="7">
    <location>
        <begin position="253"/>
        <end position="376"/>
    </location>
</feature>
<comment type="catalytic activity">
    <reaction evidence="4">
        <text>L-alanine = D-alanine</text>
        <dbReference type="Rhea" id="RHEA:20249"/>
        <dbReference type="ChEBI" id="CHEBI:57416"/>
        <dbReference type="ChEBI" id="CHEBI:57972"/>
        <dbReference type="EC" id="5.1.1.1"/>
    </reaction>
</comment>
<feature type="binding site" evidence="4 6">
    <location>
        <position position="140"/>
    </location>
    <ligand>
        <name>substrate</name>
    </ligand>
</feature>
<dbReference type="Pfam" id="PF00842">
    <property type="entry name" value="Ala_racemase_C"/>
    <property type="match status" value="1"/>
</dbReference>
<dbReference type="SUPFAM" id="SSF50621">
    <property type="entry name" value="Alanine racemase C-terminal domain-like"/>
    <property type="match status" value="1"/>
</dbReference>
<feature type="active site" description="Proton acceptor; specific for D-alanine" evidence="4">
    <location>
        <position position="42"/>
    </location>
</feature>
<keyword evidence="9" id="KW-1185">Reference proteome</keyword>
<dbReference type="InterPro" id="IPR011079">
    <property type="entry name" value="Ala_racemase_C"/>
</dbReference>
<dbReference type="Gene3D" id="2.40.37.10">
    <property type="entry name" value="Lyase, Ornithine Decarboxylase, Chain A, domain 1"/>
    <property type="match status" value="1"/>
</dbReference>
<dbReference type="PANTHER" id="PTHR30511">
    <property type="entry name" value="ALANINE RACEMASE"/>
    <property type="match status" value="1"/>
</dbReference>
<reference evidence="9" key="1">
    <citation type="submission" date="2010-03" db="EMBL/GenBank/DDBJ databases">
        <title>The genome sequence of Synergistetes sp. SGP1.</title>
        <authorList>
            <consortium name="metaHIT consortium -- http://www.metahit.eu/"/>
            <person name="Pajon A."/>
            <person name="Turner K."/>
            <person name="Parkhill J."/>
            <person name="Wade W."/>
            <person name="Vartoukian S."/>
        </authorList>
    </citation>
    <scope>NUCLEOTIDE SEQUENCE [LARGE SCALE GENOMIC DNA]</scope>
    <source>
        <strain evidence="9">SGP1</strain>
    </source>
</reference>
<dbReference type="SMART" id="SM01005">
    <property type="entry name" value="Ala_racemase_C"/>
    <property type="match status" value="1"/>
</dbReference>
<comment type="pathway">
    <text evidence="4">Amino-acid biosynthesis; D-alanine biosynthesis; D-alanine from L-alanine: step 1/1.</text>
</comment>
<evidence type="ECO:0000256" key="6">
    <source>
        <dbReference type="PIRSR" id="PIRSR600821-52"/>
    </source>
</evidence>
<evidence type="ECO:0000256" key="1">
    <source>
        <dbReference type="ARBA" id="ARBA00001933"/>
    </source>
</evidence>
<protein>
    <recommendedName>
        <fullName evidence="4">Alanine racemase</fullName>
        <ecNumber evidence="4">5.1.1.1</ecNumber>
    </recommendedName>
</protein>
<dbReference type="Proteomes" id="UP000008957">
    <property type="component" value="Chromosome"/>
</dbReference>
<dbReference type="Pfam" id="PF01168">
    <property type="entry name" value="Ala_racemase_N"/>
    <property type="match status" value="1"/>
</dbReference>
<feature type="modified residue" description="N6-(pyridoxal phosphate)lysine" evidence="4 5">
    <location>
        <position position="42"/>
    </location>
</feature>
<evidence type="ECO:0000313" key="9">
    <source>
        <dbReference type="Proteomes" id="UP000008957"/>
    </source>
</evidence>
<dbReference type="AlphaFoldDB" id="A0AB94IXT2"/>
<reference evidence="8 9" key="2">
    <citation type="submission" date="2010-03" db="EMBL/GenBank/DDBJ databases">
        <authorList>
            <person name="Pajon A."/>
        </authorList>
    </citation>
    <scope>NUCLEOTIDE SEQUENCE [LARGE SCALE GENOMIC DNA]</scope>
    <source>
        <strain evidence="8 9">SGP1</strain>
    </source>
</reference>
<comment type="cofactor">
    <cofactor evidence="1 4 5">
        <name>pyridoxal 5'-phosphate</name>
        <dbReference type="ChEBI" id="CHEBI:597326"/>
    </cofactor>
</comment>
<dbReference type="GO" id="GO:0030632">
    <property type="term" value="P:D-alanine biosynthetic process"/>
    <property type="evidence" value="ECO:0007669"/>
    <property type="project" value="UniProtKB-UniRule"/>
</dbReference>
<comment type="similarity">
    <text evidence="4">Belongs to the alanine racemase family.</text>
</comment>
<dbReference type="InterPro" id="IPR020622">
    <property type="entry name" value="Ala_racemase_pyridoxalP-BS"/>
</dbReference>
<feature type="active site" description="Proton acceptor; specific for L-alanine" evidence="4">
    <location>
        <position position="274"/>
    </location>
</feature>
<dbReference type="NCBIfam" id="TIGR00492">
    <property type="entry name" value="alr"/>
    <property type="match status" value="1"/>
</dbReference>
<dbReference type="Gene3D" id="3.20.20.10">
    <property type="entry name" value="Alanine racemase"/>
    <property type="match status" value="1"/>
</dbReference>
<dbReference type="GO" id="GO:0005829">
    <property type="term" value="C:cytosol"/>
    <property type="evidence" value="ECO:0007669"/>
    <property type="project" value="TreeGrafter"/>
</dbReference>
<dbReference type="PANTHER" id="PTHR30511:SF0">
    <property type="entry name" value="ALANINE RACEMASE, CATABOLIC-RELATED"/>
    <property type="match status" value="1"/>
</dbReference>
<comment type="function">
    <text evidence="4">Catalyzes the interconversion of L-alanine and D-alanine. May also act on other amino acids.</text>
</comment>
<gene>
    <name evidence="8" type="ORF">SY1_15480</name>
</gene>
<keyword evidence="3 4" id="KW-0413">Isomerase</keyword>
<dbReference type="InterPro" id="IPR001608">
    <property type="entry name" value="Ala_racemase_N"/>
</dbReference>